<name>A0A1C3RKF2_9PROT</name>
<proteinExistence type="predicted"/>
<reference evidence="1 2" key="1">
    <citation type="submission" date="2016-07" db="EMBL/GenBank/DDBJ databases">
        <authorList>
            <person name="Lefevre C.T."/>
        </authorList>
    </citation>
    <scope>NUCLEOTIDE SEQUENCE [LARGE SCALE GENOMIC DNA]</scope>
    <source>
        <strain evidence="1">PR1</strain>
    </source>
</reference>
<protein>
    <recommendedName>
        <fullName evidence="3">Solute-binding protein family 3/N-terminal domain-containing protein</fullName>
    </recommendedName>
</protein>
<evidence type="ECO:0008006" key="3">
    <source>
        <dbReference type="Google" id="ProtNLM"/>
    </source>
</evidence>
<evidence type="ECO:0000313" key="1">
    <source>
        <dbReference type="EMBL" id="SCA57726.1"/>
    </source>
</evidence>
<sequence length="240" mass="27255">MVCMIRRTLWIALIGVFSLGITSTEACPKKIVAVMGDDIARHALPILINIYDSIGCSTEFDFLPGRRGILEFNQGRIDGELYRNPIAEQFYSRAFTRSSKPFVTVEQGIFLNPKYNDYTSVPIGYISGIKWHDLFVLNTLANTKRLVRFNQKSKLMDAYEQGRIKGFLSSTLSVKLYNDEVGFKHAPQLSLAIGTVNLYHYLAKEHATIMEKIDQYVSSHKPFTQLNSKVYAKDRIPSTN</sequence>
<organism evidence="1 2">
    <name type="scientific">Candidatus Terasakiella magnetica</name>
    <dbReference type="NCBI Taxonomy" id="1867952"/>
    <lineage>
        <taxon>Bacteria</taxon>
        <taxon>Pseudomonadati</taxon>
        <taxon>Pseudomonadota</taxon>
        <taxon>Alphaproteobacteria</taxon>
        <taxon>Rhodospirillales</taxon>
        <taxon>Terasakiellaceae</taxon>
        <taxon>Terasakiella</taxon>
    </lineage>
</organism>
<keyword evidence="2" id="KW-1185">Reference proteome</keyword>
<dbReference type="AlphaFoldDB" id="A0A1C3RKF2"/>
<dbReference type="EMBL" id="FLYE01000045">
    <property type="protein sequence ID" value="SCA57726.1"/>
    <property type="molecule type" value="Genomic_DNA"/>
</dbReference>
<accession>A0A1C3RKF2</accession>
<dbReference type="STRING" id="1867952.MTBPR1_60239"/>
<evidence type="ECO:0000313" key="2">
    <source>
        <dbReference type="Proteomes" id="UP000231658"/>
    </source>
</evidence>
<dbReference type="Proteomes" id="UP000231658">
    <property type="component" value="Unassembled WGS sequence"/>
</dbReference>
<dbReference type="SUPFAM" id="SSF53850">
    <property type="entry name" value="Periplasmic binding protein-like II"/>
    <property type="match status" value="1"/>
</dbReference>
<gene>
    <name evidence="1" type="ORF">MTBPR1_60239</name>
</gene>